<dbReference type="GO" id="GO:0016829">
    <property type="term" value="F:lyase activity"/>
    <property type="evidence" value="ECO:0007669"/>
    <property type="project" value="UniProtKB-KW"/>
</dbReference>
<dbReference type="InterPro" id="IPR012334">
    <property type="entry name" value="Pectin_lyas_fold"/>
</dbReference>
<sequence length="487" mass="54121">METKWINLHKVMLENEGSQTQQFAEDVSNAVVVGANANNTAQWVYVNLNTVRFNFIRLGYQYKRWPTDCRSTISKVAILKMTAPLKQPTILYEEDICLNSESYGFCTIPRVKAPDPCRDLTIATCNDPHVNPGLTISKSLPVFYSEEGFFLALLVNIRDFRDRFLIGPIGIEDHTPTITVANPLNFGAVGDGETDDTIALRETIAYGLANHLPIDLGHRTYAFSDILKIVPKAPNDEGFILQNGHFKFTGREGNALEIGKEGNFTPAEIKNIKITGNGQIGLNLTRIAHSRLESITVTGFQVGLQLNGGISNTFSDCLFKDNEINAKIEVYDGTKRCNDNKFWNCRFVGATGYASLYFPNSEAAPGLTAANNAFYACNFEHSNQHAIVIDGAHGTSFIDCRLEGAFVDTQHSHPWIMILLESGRQTRFLNCWVPGSATPERRDSLIHISKLHIGVTIIDCIFSSGQNILNDDDASRNYANWVLPDNF</sequence>
<accession>A0A3L9YLU7</accession>
<dbReference type="AlphaFoldDB" id="A0A3L9YLU7"/>
<gene>
    <name evidence="2" type="ORF">BXY75_2370</name>
</gene>
<feature type="domain" description="Right handed beta helix" evidence="1">
    <location>
        <begin position="248"/>
        <end position="350"/>
    </location>
</feature>
<keyword evidence="3" id="KW-1185">Reference proteome</keyword>
<evidence type="ECO:0000313" key="2">
    <source>
        <dbReference type="EMBL" id="RMA58988.1"/>
    </source>
</evidence>
<evidence type="ECO:0000313" key="3">
    <source>
        <dbReference type="Proteomes" id="UP000271339"/>
    </source>
</evidence>
<dbReference type="SUPFAM" id="SSF51126">
    <property type="entry name" value="Pectin lyase-like"/>
    <property type="match status" value="1"/>
</dbReference>
<reference evidence="2 3" key="1">
    <citation type="submission" date="2018-10" db="EMBL/GenBank/DDBJ databases">
        <title>Genomic Encyclopedia of Archaeal and Bacterial Type Strains, Phase II (KMG-II): from individual species to whole genera.</title>
        <authorList>
            <person name="Goeker M."/>
        </authorList>
    </citation>
    <scope>NUCLEOTIDE SEQUENCE [LARGE SCALE GENOMIC DNA]</scope>
    <source>
        <strain evidence="2 3">DSM 23424</strain>
    </source>
</reference>
<name>A0A3L9YLU7_9FLAO</name>
<dbReference type="Pfam" id="PF13229">
    <property type="entry name" value="Beta_helix"/>
    <property type="match status" value="1"/>
</dbReference>
<dbReference type="Proteomes" id="UP000271339">
    <property type="component" value="Unassembled WGS sequence"/>
</dbReference>
<organism evidence="2 3">
    <name type="scientific">Ulvibacter antarcticus</name>
    <dbReference type="NCBI Taxonomy" id="442714"/>
    <lineage>
        <taxon>Bacteria</taxon>
        <taxon>Pseudomonadati</taxon>
        <taxon>Bacteroidota</taxon>
        <taxon>Flavobacteriia</taxon>
        <taxon>Flavobacteriales</taxon>
        <taxon>Flavobacteriaceae</taxon>
        <taxon>Ulvibacter</taxon>
    </lineage>
</organism>
<proteinExistence type="predicted"/>
<dbReference type="OrthoDB" id="606446at2"/>
<evidence type="ECO:0000259" key="1">
    <source>
        <dbReference type="Pfam" id="PF13229"/>
    </source>
</evidence>
<dbReference type="InterPro" id="IPR011050">
    <property type="entry name" value="Pectin_lyase_fold/virulence"/>
</dbReference>
<dbReference type="InterPro" id="IPR039448">
    <property type="entry name" value="Beta_helix"/>
</dbReference>
<protein>
    <submittedName>
        <fullName evidence="2">Parallel beta helix pectate lyase-like protein</fullName>
    </submittedName>
</protein>
<keyword evidence="2" id="KW-0456">Lyase</keyword>
<comment type="caution">
    <text evidence="2">The sequence shown here is derived from an EMBL/GenBank/DDBJ whole genome shotgun (WGS) entry which is preliminary data.</text>
</comment>
<dbReference type="Gene3D" id="2.160.20.10">
    <property type="entry name" value="Single-stranded right-handed beta-helix, Pectin lyase-like"/>
    <property type="match status" value="1"/>
</dbReference>
<dbReference type="RefSeq" id="WP_121907923.1">
    <property type="nucleotide sequence ID" value="NZ_REFC01000013.1"/>
</dbReference>
<dbReference type="EMBL" id="REFC01000013">
    <property type="protein sequence ID" value="RMA58988.1"/>
    <property type="molecule type" value="Genomic_DNA"/>
</dbReference>